<dbReference type="InterPro" id="IPR007921">
    <property type="entry name" value="CHAP_dom"/>
</dbReference>
<comment type="caution">
    <text evidence="4">The sequence shown here is derived from an EMBL/GenBank/DDBJ whole genome shotgun (WGS) entry which is preliminary data.</text>
</comment>
<dbReference type="InterPro" id="IPR002477">
    <property type="entry name" value="Peptidoglycan-bd-like"/>
</dbReference>
<evidence type="ECO:0000313" key="5">
    <source>
        <dbReference type="Proteomes" id="UP000249061"/>
    </source>
</evidence>
<feature type="domain" description="Peptidoglycan binding-like" evidence="2">
    <location>
        <begin position="105"/>
        <end position="143"/>
    </location>
</feature>
<feature type="domain" description="Peptidoglycan binding-like" evidence="2">
    <location>
        <begin position="28"/>
        <end position="81"/>
    </location>
</feature>
<proteinExistence type="predicted"/>
<sequence>MPVITPRPVVPTTPTPTTPVPVTPNPKLVKKAEAALKTAGFNPGTVDGKVTAAFTTALKEFQKSWGLPADGQLNERTMQRLEDTATRVKKHAKAKDAFVSVGQKSSDIKVLEKRLGKLGYAVGRADGIYSRETANAVKAFRADQKELKDGAGSLSAGSRRVLREEVAKLNHAPERRRIAPSKSQTRLDRETAQAAAKGTLKEGAKSSAVANVQKHLRAAGFDPQRTTGRFDERTEGALKAFQSKSGLSPTGVVDAKTWKALQKSFILSSKPAAPAQTLGERSSAVKASEKLLQRLGFNPGKIDGLFDKKTLAAVKAYEKKHELERDGAIGTNQLAKMKRDVKSDYRSKVLETARRYLGFHEKGVNGNPFSKFFGRPPEAWCADFVSYCYTKAGKKLNEPWTPSLLQKIKDNGTWNLKHPKPGDIIMFDWHPGSGRSAEHTGLVEKVFKKNGQLWVQTIEGNSGDAVRRLQYRVGDPRIAGFGTMR</sequence>
<accession>A0A2W5USU8</accession>
<evidence type="ECO:0000259" key="3">
    <source>
        <dbReference type="Pfam" id="PF05257"/>
    </source>
</evidence>
<feature type="region of interest" description="Disordered" evidence="1">
    <location>
        <begin position="1"/>
        <end position="25"/>
    </location>
</feature>
<evidence type="ECO:0000259" key="2">
    <source>
        <dbReference type="Pfam" id="PF01471"/>
    </source>
</evidence>
<organism evidence="4 5">
    <name type="scientific">Archangium gephyra</name>
    <dbReference type="NCBI Taxonomy" id="48"/>
    <lineage>
        <taxon>Bacteria</taxon>
        <taxon>Pseudomonadati</taxon>
        <taxon>Myxococcota</taxon>
        <taxon>Myxococcia</taxon>
        <taxon>Myxococcales</taxon>
        <taxon>Cystobacterineae</taxon>
        <taxon>Archangiaceae</taxon>
        <taxon>Archangium</taxon>
    </lineage>
</organism>
<dbReference type="EMBL" id="QFQP01000012">
    <property type="protein sequence ID" value="PZR12288.1"/>
    <property type="molecule type" value="Genomic_DNA"/>
</dbReference>
<dbReference type="Pfam" id="PF01471">
    <property type="entry name" value="PG_binding_1"/>
    <property type="match status" value="4"/>
</dbReference>
<gene>
    <name evidence="4" type="ORF">DI536_15400</name>
</gene>
<evidence type="ECO:0000256" key="1">
    <source>
        <dbReference type="SAM" id="MobiDB-lite"/>
    </source>
</evidence>
<dbReference type="PANTHER" id="PTHR41533">
    <property type="entry name" value="L,D-TRANSPEPTIDASE HI_1667-RELATED"/>
    <property type="match status" value="1"/>
</dbReference>
<dbReference type="InterPro" id="IPR036365">
    <property type="entry name" value="PGBD-like_sf"/>
</dbReference>
<protein>
    <recommendedName>
        <fullName evidence="6">CHAP domain-containing protein</fullName>
    </recommendedName>
</protein>
<dbReference type="Pfam" id="PF05257">
    <property type="entry name" value="CHAP"/>
    <property type="match status" value="1"/>
</dbReference>
<dbReference type="SUPFAM" id="SSF47090">
    <property type="entry name" value="PGBD-like"/>
    <property type="match status" value="4"/>
</dbReference>
<dbReference type="Gene3D" id="1.10.101.10">
    <property type="entry name" value="PGBD-like superfamily/PGBD"/>
    <property type="match status" value="4"/>
</dbReference>
<feature type="domain" description="Peptidoglycan binding-like" evidence="2">
    <location>
        <begin position="206"/>
        <end position="261"/>
    </location>
</feature>
<dbReference type="InterPro" id="IPR052905">
    <property type="entry name" value="LD-transpeptidase_YkuD-like"/>
</dbReference>
<dbReference type="InterPro" id="IPR036366">
    <property type="entry name" value="PGBDSf"/>
</dbReference>
<feature type="domain" description="Peptidase C51" evidence="3">
    <location>
        <begin position="379"/>
        <end position="461"/>
    </location>
</feature>
<dbReference type="Proteomes" id="UP000249061">
    <property type="component" value="Unassembled WGS sequence"/>
</dbReference>
<dbReference type="PANTHER" id="PTHR41533:SF1">
    <property type="entry name" value="L,D-TRANSPEPTIDASE YCBB-RELATED"/>
    <property type="match status" value="1"/>
</dbReference>
<name>A0A2W5USU8_9BACT</name>
<reference evidence="4 5" key="1">
    <citation type="submission" date="2017-08" db="EMBL/GenBank/DDBJ databases">
        <title>Infants hospitalized years apart are colonized by the same room-sourced microbial strains.</title>
        <authorList>
            <person name="Brooks B."/>
            <person name="Olm M.R."/>
            <person name="Firek B.A."/>
            <person name="Baker R."/>
            <person name="Thomas B.C."/>
            <person name="Morowitz M.J."/>
            <person name="Banfield J.F."/>
        </authorList>
    </citation>
    <scope>NUCLEOTIDE SEQUENCE [LARGE SCALE GENOMIC DNA]</scope>
    <source>
        <strain evidence="4">S2_003_000_R2_14</strain>
    </source>
</reference>
<evidence type="ECO:0008006" key="6">
    <source>
        <dbReference type="Google" id="ProtNLM"/>
    </source>
</evidence>
<dbReference type="Gene3D" id="3.90.1720.10">
    <property type="entry name" value="endopeptidase domain like (from Nostoc punctiforme)"/>
    <property type="match status" value="1"/>
</dbReference>
<dbReference type="AlphaFoldDB" id="A0A2W5USU8"/>
<evidence type="ECO:0000313" key="4">
    <source>
        <dbReference type="EMBL" id="PZR12288.1"/>
    </source>
</evidence>
<feature type="domain" description="Peptidoglycan binding-like" evidence="2">
    <location>
        <begin position="282"/>
        <end position="337"/>
    </location>
</feature>
<feature type="compositionally biased region" description="Pro residues" evidence="1">
    <location>
        <begin position="8"/>
        <end position="24"/>
    </location>
</feature>